<evidence type="ECO:0000256" key="1">
    <source>
        <dbReference type="ARBA" id="ARBA00022649"/>
    </source>
</evidence>
<accession>A0A1G2LRA8</accession>
<dbReference type="EMBL" id="MHQY01000013">
    <property type="protein sequence ID" value="OHA14166.1"/>
    <property type="molecule type" value="Genomic_DNA"/>
</dbReference>
<reference evidence="2 3" key="1">
    <citation type="journal article" date="2016" name="Nat. Commun.">
        <title>Thousands of microbial genomes shed light on interconnected biogeochemical processes in an aquifer system.</title>
        <authorList>
            <person name="Anantharaman K."/>
            <person name="Brown C.T."/>
            <person name="Hug L.A."/>
            <person name="Sharon I."/>
            <person name="Castelle C.J."/>
            <person name="Probst A.J."/>
            <person name="Thomas B.C."/>
            <person name="Singh A."/>
            <person name="Wilkins M.J."/>
            <person name="Karaoz U."/>
            <person name="Brodie E.L."/>
            <person name="Williams K.H."/>
            <person name="Hubbard S.S."/>
            <person name="Banfield J.F."/>
        </authorList>
    </citation>
    <scope>NUCLEOTIDE SEQUENCE [LARGE SCALE GENOMIC DNA]</scope>
</reference>
<evidence type="ECO:0000313" key="2">
    <source>
        <dbReference type="EMBL" id="OHA14166.1"/>
    </source>
</evidence>
<keyword evidence="1" id="KW-1277">Toxin-antitoxin system</keyword>
<evidence type="ECO:0008006" key="4">
    <source>
        <dbReference type="Google" id="ProtNLM"/>
    </source>
</evidence>
<dbReference type="InterPro" id="IPR007712">
    <property type="entry name" value="RelE/ParE_toxin"/>
</dbReference>
<dbReference type="InterPro" id="IPR035093">
    <property type="entry name" value="RelE/ParE_toxin_dom_sf"/>
</dbReference>
<dbReference type="Proteomes" id="UP000177171">
    <property type="component" value="Unassembled WGS sequence"/>
</dbReference>
<gene>
    <name evidence="2" type="ORF">A3G49_02915</name>
</gene>
<comment type="caution">
    <text evidence="2">The sequence shown here is derived from an EMBL/GenBank/DDBJ whole genome shotgun (WGS) entry which is preliminary data.</text>
</comment>
<proteinExistence type="predicted"/>
<dbReference type="SUPFAM" id="SSF143011">
    <property type="entry name" value="RelE-like"/>
    <property type="match status" value="1"/>
</dbReference>
<dbReference type="Pfam" id="PF05016">
    <property type="entry name" value="ParE_toxin"/>
    <property type="match status" value="1"/>
</dbReference>
<protein>
    <recommendedName>
        <fullName evidence="4">Addiction module toxin RelE</fullName>
    </recommendedName>
</protein>
<sequence>MAYSIRHHFAFERPFSKLTQGDKARVAEKLDQLALNPETIGAPMGNLPPDLRGLHKIRIGDWRLFFWVDYKKEEIVLYDIDRRDKAYKNLYRR</sequence>
<name>A0A1G2LRA8_9BACT</name>
<evidence type="ECO:0000313" key="3">
    <source>
        <dbReference type="Proteomes" id="UP000177171"/>
    </source>
</evidence>
<dbReference type="AlphaFoldDB" id="A0A1G2LRA8"/>
<organism evidence="2 3">
    <name type="scientific">Candidatus Sungbacteria bacterium RIFCSPLOWO2_12_FULL_41_11</name>
    <dbReference type="NCBI Taxonomy" id="1802286"/>
    <lineage>
        <taxon>Bacteria</taxon>
        <taxon>Candidatus Sungiibacteriota</taxon>
    </lineage>
</organism>
<dbReference type="Gene3D" id="3.30.2310.20">
    <property type="entry name" value="RelE-like"/>
    <property type="match status" value="1"/>
</dbReference>